<keyword evidence="2" id="KW-1185">Reference proteome</keyword>
<dbReference type="EMBL" id="LVVM01003796">
    <property type="protein sequence ID" value="OJA14249.1"/>
    <property type="molecule type" value="Genomic_DNA"/>
</dbReference>
<reference evidence="1 2" key="1">
    <citation type="submission" date="2016-03" db="EMBL/GenBank/DDBJ databases">
        <title>Comparative genomics of the ectomycorrhizal sister species Rhizopogon vinicolor and Rhizopogon vesiculosus (Basidiomycota: Boletales) reveals a divergence of the mating type B locus.</title>
        <authorList>
            <person name="Mujic A.B."/>
            <person name="Kuo A."/>
            <person name="Tritt A."/>
            <person name="Lipzen A."/>
            <person name="Chen C."/>
            <person name="Johnson J."/>
            <person name="Sharma A."/>
            <person name="Barry K."/>
            <person name="Grigoriev I.V."/>
            <person name="Spatafora J.W."/>
        </authorList>
    </citation>
    <scope>NUCLEOTIDE SEQUENCE [LARGE SCALE GENOMIC DNA]</scope>
    <source>
        <strain evidence="1 2">AM-OR11-056</strain>
    </source>
</reference>
<evidence type="ECO:0000313" key="1">
    <source>
        <dbReference type="EMBL" id="OJA14249.1"/>
    </source>
</evidence>
<name>A0A1J8QL18_9AGAM</name>
<sequence>MEHPQTSTLTTSGEMVEHADLYRRLTTNFGDLFEWIENAVSKLYYMKAVHWRLRIG</sequence>
<dbReference type="Proteomes" id="UP000183567">
    <property type="component" value="Unassembled WGS sequence"/>
</dbReference>
<gene>
    <name evidence="1" type="ORF">AZE42_13625</name>
</gene>
<dbReference type="AlphaFoldDB" id="A0A1J8QL18"/>
<accession>A0A1J8QL18</accession>
<organism evidence="1 2">
    <name type="scientific">Rhizopogon vesiculosus</name>
    <dbReference type="NCBI Taxonomy" id="180088"/>
    <lineage>
        <taxon>Eukaryota</taxon>
        <taxon>Fungi</taxon>
        <taxon>Dikarya</taxon>
        <taxon>Basidiomycota</taxon>
        <taxon>Agaricomycotina</taxon>
        <taxon>Agaricomycetes</taxon>
        <taxon>Agaricomycetidae</taxon>
        <taxon>Boletales</taxon>
        <taxon>Suillineae</taxon>
        <taxon>Rhizopogonaceae</taxon>
        <taxon>Rhizopogon</taxon>
    </lineage>
</organism>
<protein>
    <submittedName>
        <fullName evidence="1">Uncharacterized protein</fullName>
    </submittedName>
</protein>
<comment type="caution">
    <text evidence="1">The sequence shown here is derived from an EMBL/GenBank/DDBJ whole genome shotgun (WGS) entry which is preliminary data.</text>
</comment>
<proteinExistence type="predicted"/>
<evidence type="ECO:0000313" key="2">
    <source>
        <dbReference type="Proteomes" id="UP000183567"/>
    </source>
</evidence>